<keyword evidence="2" id="KW-0812">Transmembrane</keyword>
<keyword evidence="2" id="KW-0472">Membrane</keyword>
<dbReference type="GO" id="GO:0008641">
    <property type="term" value="F:ubiquitin-like modifier activating enzyme activity"/>
    <property type="evidence" value="ECO:0007669"/>
    <property type="project" value="InterPro"/>
</dbReference>
<dbReference type="InterPro" id="IPR045886">
    <property type="entry name" value="ThiF/MoeB/HesA"/>
</dbReference>
<dbReference type="Gene3D" id="3.40.50.720">
    <property type="entry name" value="NAD(P)-binding Rossmann-like Domain"/>
    <property type="match status" value="1"/>
</dbReference>
<accession>A0A9P6RVH5</accession>
<dbReference type="InterPro" id="IPR035985">
    <property type="entry name" value="Ubiquitin-activating_enz"/>
</dbReference>
<dbReference type="PANTHER" id="PTHR43267">
    <property type="entry name" value="TRNA THREONYLCARBAMOYLADENOSINE DEHYDRATASE"/>
    <property type="match status" value="1"/>
</dbReference>
<gene>
    <name evidence="4" type="ORF">BGZ99_009224</name>
</gene>
<dbReference type="GO" id="GO:0005741">
    <property type="term" value="C:mitochondrial outer membrane"/>
    <property type="evidence" value="ECO:0007669"/>
    <property type="project" value="TreeGrafter"/>
</dbReference>
<reference evidence="4" key="1">
    <citation type="journal article" date="2020" name="Fungal Divers.">
        <title>Resolving the Mortierellaceae phylogeny through synthesis of multi-gene phylogenetics and phylogenomics.</title>
        <authorList>
            <person name="Vandepol N."/>
            <person name="Liber J."/>
            <person name="Desiro A."/>
            <person name="Na H."/>
            <person name="Kennedy M."/>
            <person name="Barry K."/>
            <person name="Grigoriev I.V."/>
            <person name="Miller A.N."/>
            <person name="O'Donnell K."/>
            <person name="Stajich J.E."/>
            <person name="Bonito G."/>
        </authorList>
    </citation>
    <scope>NUCLEOTIDE SEQUENCE</scope>
    <source>
        <strain evidence="4">REB-010B</strain>
    </source>
</reference>
<dbReference type="GO" id="GO:0061503">
    <property type="term" value="F:tRNA threonylcarbamoyladenosine dehydratase"/>
    <property type="evidence" value="ECO:0007669"/>
    <property type="project" value="TreeGrafter"/>
</dbReference>
<dbReference type="CDD" id="cd00755">
    <property type="entry name" value="YgdL_like"/>
    <property type="match status" value="1"/>
</dbReference>
<protein>
    <recommendedName>
        <fullName evidence="3">THIF-type NAD/FAD binding fold domain-containing protein</fullName>
    </recommendedName>
</protein>
<evidence type="ECO:0000256" key="2">
    <source>
        <dbReference type="SAM" id="Phobius"/>
    </source>
</evidence>
<evidence type="ECO:0000313" key="4">
    <source>
        <dbReference type="EMBL" id="KAG0326642.1"/>
    </source>
</evidence>
<dbReference type="AlphaFoldDB" id="A0A9P6RVH5"/>
<evidence type="ECO:0000313" key="5">
    <source>
        <dbReference type="Proteomes" id="UP000738325"/>
    </source>
</evidence>
<keyword evidence="2" id="KW-1133">Transmembrane helix</keyword>
<feature type="transmembrane region" description="Helical" evidence="2">
    <location>
        <begin position="20"/>
        <end position="39"/>
    </location>
</feature>
<keyword evidence="5" id="KW-1185">Reference proteome</keyword>
<evidence type="ECO:0000256" key="1">
    <source>
        <dbReference type="SAM" id="MobiDB-lite"/>
    </source>
</evidence>
<feature type="domain" description="THIF-type NAD/FAD binding fold" evidence="3">
    <location>
        <begin position="110"/>
        <end position="377"/>
    </location>
</feature>
<proteinExistence type="predicted"/>
<dbReference type="Pfam" id="PF00899">
    <property type="entry name" value="ThiF"/>
    <property type="match status" value="1"/>
</dbReference>
<organism evidence="4 5">
    <name type="scientific">Dissophora globulifera</name>
    <dbReference type="NCBI Taxonomy" id="979702"/>
    <lineage>
        <taxon>Eukaryota</taxon>
        <taxon>Fungi</taxon>
        <taxon>Fungi incertae sedis</taxon>
        <taxon>Mucoromycota</taxon>
        <taxon>Mortierellomycotina</taxon>
        <taxon>Mortierellomycetes</taxon>
        <taxon>Mortierellales</taxon>
        <taxon>Mortierellaceae</taxon>
        <taxon>Dissophora</taxon>
    </lineage>
</organism>
<dbReference type="PANTHER" id="PTHR43267:SF2">
    <property type="entry name" value="TRNA THREONYLCARBAMOYLADENOSINE DEHYDRATASE 1-RELATED"/>
    <property type="match status" value="1"/>
</dbReference>
<feature type="compositionally biased region" description="Polar residues" evidence="1">
    <location>
        <begin position="62"/>
        <end position="74"/>
    </location>
</feature>
<sequence>MTTTWLPSLEKLPTSSLSSRMALVATAASVTTAVILFGYQGSQRKRRVRHLEDGRTPPQRPTPRNDTNFDNHSGSDGVPVCPAPRQIQEQSERAGDKNTFDEDLVAEQLARNISFLGEAGVQKLRNSFVVIVGAGGVGSWTATMLIKSGVGRIRIIDFDQITLSGLNQHATATRVDIGTPKAVAMKKYFKTISPWVEVDVRVERLQGDSVEHLLSGNPDYVVDAVGDLESKLQLLKYCHDNNIPAMSTLGAGAKADPSRIQIGDISETFEDPSARAVRCWLKKMGVDTGIGVVFSSEKPKLVMNRWSYEDQDSDVNDGNDNGYARLSKLDLGIELPVLGSIPAMFGMSMATFIICKIAGWATEPFPVKFRMELYQRLHRDLKTLEGTLQHNTATEHVNMGMLLQEDTEDIPITRRDVGYIVEEMFRGRSAISHSMDKIALCRWKQQEPLSLYNVVVLTEHELENHIKLARDVDLVEVYGDHVVNRVEGIFHDEEQICQLVNKN</sequence>
<name>A0A9P6RVH5_9FUNG</name>
<evidence type="ECO:0000259" key="3">
    <source>
        <dbReference type="Pfam" id="PF00899"/>
    </source>
</evidence>
<dbReference type="GO" id="GO:0061504">
    <property type="term" value="P:cyclic threonylcarbamoyladenosine biosynthetic process"/>
    <property type="evidence" value="ECO:0007669"/>
    <property type="project" value="TreeGrafter"/>
</dbReference>
<feature type="region of interest" description="Disordered" evidence="1">
    <location>
        <begin position="46"/>
        <end position="82"/>
    </location>
</feature>
<dbReference type="SUPFAM" id="SSF69572">
    <property type="entry name" value="Activating enzymes of the ubiquitin-like proteins"/>
    <property type="match status" value="1"/>
</dbReference>
<dbReference type="EMBL" id="JAAAIP010000077">
    <property type="protein sequence ID" value="KAG0326642.1"/>
    <property type="molecule type" value="Genomic_DNA"/>
</dbReference>
<dbReference type="Proteomes" id="UP000738325">
    <property type="component" value="Unassembled WGS sequence"/>
</dbReference>
<comment type="caution">
    <text evidence="4">The sequence shown here is derived from an EMBL/GenBank/DDBJ whole genome shotgun (WGS) entry which is preliminary data.</text>
</comment>
<dbReference type="InterPro" id="IPR000594">
    <property type="entry name" value="ThiF_NAD_FAD-bd"/>
</dbReference>
<dbReference type="OrthoDB" id="10265862at2759"/>